<sequence>MSIWLGVDIGGTFTDIVLYDEAAERIYTTKTPSTPAAFEEGVLDGIERVLSERGERADAVTFLSHGTTVGTNAVLEDDLPKIGLVTNAGLRDVVEIGDQTRPDLYDLFTDKPPALVPRHLRKGVPGRLNHVGNEIEPLDESAASAAIDALADEGVESIVVSFLYSYLDESHERRVGSLIEERTDGTAYTLSSEVYPEIREYERTITTILNEAVKVEIREYIENLETDLASVGIDVPLNIMHIGGGVLRAGQATENAIRTVLSGPAAGAVATRYASEREAYSNAIGMDMGGTSTDVSIVRDGELIRTTEGTINDLPIKTPMIDLNTVGAGGGSVTWIDDGGALRVGPESAGARPGPICYGHGGTQPTLTDANLLLGRLDPDAVLGGDVELVRDRTRELFRDRIAEPLGQSVEEAAQSVVDVSNASLTREIRRVTVERGEDPASYALVAFGGAGPLHAVPVADRLDMDGVLVPNTPGVFSASGLLVADVRVDESHSYRAADVDHEVLTDQFDELVTDVSDQLSEQGFQLDDVVLDRALDMRYRGQSYELTVSLPEPADAPIDGEMMASARERFHEKHRRLYGHARPDEPIEVVILRVSGVVESPTPDYRVDPADGDPRRGTRNVYFADRGFVETDIYARPAVPTGDTIDGPAIVEESSSTTLVPPESAATVTQFRNLLIE</sequence>
<gene>
    <name evidence="4" type="ORF">ACFOUR_15520</name>
</gene>
<dbReference type="Proteomes" id="UP001595846">
    <property type="component" value="Unassembled WGS sequence"/>
</dbReference>
<dbReference type="InterPro" id="IPR045079">
    <property type="entry name" value="Oxoprolinase-like"/>
</dbReference>
<evidence type="ECO:0000313" key="5">
    <source>
        <dbReference type="Proteomes" id="UP001595846"/>
    </source>
</evidence>
<evidence type="ECO:0000313" key="4">
    <source>
        <dbReference type="EMBL" id="MFC3959771.1"/>
    </source>
</evidence>
<dbReference type="AlphaFoldDB" id="A0ABD5NRY9"/>
<dbReference type="Pfam" id="PF05378">
    <property type="entry name" value="Hydant_A_N"/>
    <property type="match status" value="1"/>
</dbReference>
<proteinExistence type="predicted"/>
<name>A0ABD5NRY9_9EURY</name>
<dbReference type="PANTHER" id="PTHR11365:SF23">
    <property type="entry name" value="HYPOTHETICAL 5-OXOPROLINASE (EUROFUNG)-RELATED"/>
    <property type="match status" value="1"/>
</dbReference>
<evidence type="ECO:0000259" key="2">
    <source>
        <dbReference type="Pfam" id="PF05378"/>
    </source>
</evidence>
<feature type="domain" description="Acetophenone carboxylase-like C-terminal" evidence="3">
    <location>
        <begin position="502"/>
        <end position="673"/>
    </location>
</feature>
<dbReference type="Pfam" id="PF01968">
    <property type="entry name" value="Hydantoinase_A"/>
    <property type="match status" value="1"/>
</dbReference>
<dbReference type="InterPro" id="IPR049517">
    <property type="entry name" value="ACX-like_C"/>
</dbReference>
<feature type="domain" description="Hydantoinase A/oxoprolinase" evidence="1">
    <location>
        <begin position="203"/>
        <end position="490"/>
    </location>
</feature>
<protein>
    <submittedName>
        <fullName evidence="4">Hydantoinase/oxoprolinase family protein</fullName>
    </submittedName>
</protein>
<dbReference type="InterPro" id="IPR008040">
    <property type="entry name" value="Hydant_A_N"/>
</dbReference>
<dbReference type="PANTHER" id="PTHR11365">
    <property type="entry name" value="5-OXOPROLINASE RELATED"/>
    <property type="match status" value="1"/>
</dbReference>
<dbReference type="SUPFAM" id="SSF53067">
    <property type="entry name" value="Actin-like ATPase domain"/>
    <property type="match status" value="1"/>
</dbReference>
<dbReference type="Gene3D" id="3.30.420.40">
    <property type="match status" value="1"/>
</dbReference>
<keyword evidence="5" id="KW-1185">Reference proteome</keyword>
<reference evidence="4 5" key="1">
    <citation type="journal article" date="2019" name="Int. J. Syst. Evol. Microbiol.">
        <title>The Global Catalogue of Microorganisms (GCM) 10K type strain sequencing project: providing services to taxonomists for standard genome sequencing and annotation.</title>
        <authorList>
            <consortium name="The Broad Institute Genomics Platform"/>
            <consortium name="The Broad Institute Genome Sequencing Center for Infectious Disease"/>
            <person name="Wu L."/>
            <person name="Ma J."/>
        </authorList>
    </citation>
    <scope>NUCLEOTIDE SEQUENCE [LARGE SCALE GENOMIC DNA]</scope>
    <source>
        <strain evidence="4 5">IBRC-M 10256</strain>
    </source>
</reference>
<evidence type="ECO:0000259" key="3">
    <source>
        <dbReference type="Pfam" id="PF19278"/>
    </source>
</evidence>
<organism evidence="4 5">
    <name type="scientific">Halovivax cerinus</name>
    <dbReference type="NCBI Taxonomy" id="1487865"/>
    <lineage>
        <taxon>Archaea</taxon>
        <taxon>Methanobacteriati</taxon>
        <taxon>Methanobacteriota</taxon>
        <taxon>Stenosarchaea group</taxon>
        <taxon>Halobacteria</taxon>
        <taxon>Halobacteriales</taxon>
        <taxon>Natrialbaceae</taxon>
        <taxon>Halovivax</taxon>
    </lineage>
</organism>
<comment type="caution">
    <text evidence="4">The sequence shown here is derived from an EMBL/GenBank/DDBJ whole genome shotgun (WGS) entry which is preliminary data.</text>
</comment>
<dbReference type="InterPro" id="IPR002821">
    <property type="entry name" value="Hydantoinase_A"/>
</dbReference>
<dbReference type="EMBL" id="JBHSAQ010000013">
    <property type="protein sequence ID" value="MFC3959771.1"/>
    <property type="molecule type" value="Genomic_DNA"/>
</dbReference>
<evidence type="ECO:0000259" key="1">
    <source>
        <dbReference type="Pfam" id="PF01968"/>
    </source>
</evidence>
<dbReference type="RefSeq" id="WP_256533285.1">
    <property type="nucleotide sequence ID" value="NZ_CP101824.1"/>
</dbReference>
<dbReference type="InterPro" id="IPR043129">
    <property type="entry name" value="ATPase_NBD"/>
</dbReference>
<dbReference type="Pfam" id="PF19278">
    <property type="entry name" value="Hydant_A_C"/>
    <property type="match status" value="1"/>
</dbReference>
<feature type="domain" description="Hydantoinase/oxoprolinase N-terminal" evidence="2">
    <location>
        <begin position="5"/>
        <end position="181"/>
    </location>
</feature>
<dbReference type="GeneID" id="73902397"/>
<accession>A0ABD5NRY9</accession>